<evidence type="ECO:0000259" key="9">
    <source>
        <dbReference type="Pfam" id="PF10568"/>
    </source>
</evidence>
<evidence type="ECO:0000313" key="11">
    <source>
        <dbReference type="EMBL" id="KZP19565.1"/>
    </source>
</evidence>
<dbReference type="InterPro" id="IPR019564">
    <property type="entry name" value="Sam37/metaxin_N"/>
</dbReference>
<dbReference type="CDD" id="cd03054">
    <property type="entry name" value="GST_N_Metaxin"/>
    <property type="match status" value="1"/>
</dbReference>
<dbReference type="PANTHER" id="PTHR12289">
    <property type="entry name" value="METAXIN RELATED"/>
    <property type="match status" value="1"/>
</dbReference>
<dbReference type="InterPro" id="IPR050931">
    <property type="entry name" value="Mito_Protein_Transport_Metaxin"/>
</dbReference>
<dbReference type="OrthoDB" id="5835136at2759"/>
<evidence type="ECO:0000256" key="4">
    <source>
        <dbReference type="ARBA" id="ARBA00022787"/>
    </source>
</evidence>
<evidence type="ECO:0000256" key="2">
    <source>
        <dbReference type="ARBA" id="ARBA00009170"/>
    </source>
</evidence>
<evidence type="ECO:0000256" key="6">
    <source>
        <dbReference type="ARBA" id="ARBA00023128"/>
    </source>
</evidence>
<dbReference type="STRING" id="436010.A0A166I8T7"/>
<dbReference type="SUPFAM" id="SSF47616">
    <property type="entry name" value="GST C-terminal domain-like"/>
    <property type="match status" value="1"/>
</dbReference>
<evidence type="ECO:0008006" key="13">
    <source>
        <dbReference type="Google" id="ProtNLM"/>
    </source>
</evidence>
<feature type="domain" description="Metaxin glutathione S-transferase" evidence="10">
    <location>
        <begin position="211"/>
        <end position="275"/>
    </location>
</feature>
<evidence type="ECO:0000256" key="7">
    <source>
        <dbReference type="ARBA" id="ARBA00023136"/>
    </source>
</evidence>
<dbReference type="InterPro" id="IPR036282">
    <property type="entry name" value="Glutathione-S-Trfase_C_sf"/>
</dbReference>
<dbReference type="AlphaFoldDB" id="A0A166I8T7"/>
<keyword evidence="12" id="KW-1185">Reference proteome</keyword>
<keyword evidence="7" id="KW-0472">Membrane</keyword>
<dbReference type="GO" id="GO:0015031">
    <property type="term" value="P:protein transport"/>
    <property type="evidence" value="ECO:0007669"/>
    <property type="project" value="UniProtKB-KW"/>
</dbReference>
<evidence type="ECO:0000259" key="10">
    <source>
        <dbReference type="Pfam" id="PF17171"/>
    </source>
</evidence>
<dbReference type="Gene3D" id="1.20.1050.10">
    <property type="match status" value="1"/>
</dbReference>
<dbReference type="Pfam" id="PF17171">
    <property type="entry name" value="GST_C_6"/>
    <property type="match status" value="1"/>
</dbReference>
<dbReference type="EMBL" id="KV417563">
    <property type="protein sequence ID" value="KZP19565.1"/>
    <property type="molecule type" value="Genomic_DNA"/>
</dbReference>
<accession>A0A166I8T7</accession>
<gene>
    <name evidence="11" type="ORF">FIBSPDRAFT_790754</name>
</gene>
<keyword evidence="6" id="KW-0496">Mitochondrion</keyword>
<evidence type="ECO:0000313" key="12">
    <source>
        <dbReference type="Proteomes" id="UP000076532"/>
    </source>
</evidence>
<name>A0A166I8T7_9AGAM</name>
<evidence type="ECO:0000256" key="3">
    <source>
        <dbReference type="ARBA" id="ARBA00022448"/>
    </source>
</evidence>
<protein>
    <recommendedName>
        <fullName evidence="13">GST C-terminal domain-containing protein</fullName>
    </recommendedName>
</protein>
<dbReference type="InterPro" id="IPR033468">
    <property type="entry name" value="Metaxin_GST"/>
</dbReference>
<organism evidence="11 12">
    <name type="scientific">Athelia psychrophila</name>
    <dbReference type="NCBI Taxonomy" id="1759441"/>
    <lineage>
        <taxon>Eukaryota</taxon>
        <taxon>Fungi</taxon>
        <taxon>Dikarya</taxon>
        <taxon>Basidiomycota</taxon>
        <taxon>Agaricomycotina</taxon>
        <taxon>Agaricomycetes</taxon>
        <taxon>Agaricomycetidae</taxon>
        <taxon>Atheliales</taxon>
        <taxon>Atheliaceae</taxon>
        <taxon>Athelia</taxon>
    </lineage>
</organism>
<dbReference type="Proteomes" id="UP000076532">
    <property type="component" value="Unassembled WGS sequence"/>
</dbReference>
<dbReference type="CDD" id="cd03193">
    <property type="entry name" value="GST_C_Metaxin"/>
    <property type="match status" value="1"/>
</dbReference>
<dbReference type="Pfam" id="PF10568">
    <property type="entry name" value="Tom37"/>
    <property type="match status" value="1"/>
</dbReference>
<keyword evidence="4" id="KW-1000">Mitochondrion outer membrane</keyword>
<comment type="similarity">
    <text evidence="2">Belongs to the metaxin family.</text>
</comment>
<sequence>MSDPSQLVLHIWPGQWNLSSFDPSCLAAVLYLQLTIPGQFSISHCTNPDLSPNGQLPFLSHLHHTVSSLPSIVKYISARHPTEHAPTPNLDGFLTAAQKSQHFAWCAHVESSLGDLLAHMFYSLDVNWFKLMLPMLADLLPLPQKYFVPTRIRESHRPRLEAVELWNLPGIEQEEGEKSRWFGEKPKPPPEGEPQEKFKRAFEREKVLDKAKSSLDIYARLLGDKQFIFGEKPTTMDVYLASHLLLLMDTPFPDPLLQTLVNESYPTLCGHARRIHLSASPATGSYILILPEESYSLGSLIPSWPSLKSAKNTTPKNEKLKPDDVQFERMKWGWIALASLSALVYIAKSGIVQAVVAASRQEEFTAEEAREIVLELNAEED</sequence>
<keyword evidence="5" id="KW-0653">Protein transport</keyword>
<feature type="non-terminal residue" evidence="11">
    <location>
        <position position="1"/>
    </location>
</feature>
<dbReference type="GO" id="GO:0007005">
    <property type="term" value="P:mitochondrion organization"/>
    <property type="evidence" value="ECO:0007669"/>
    <property type="project" value="TreeGrafter"/>
</dbReference>
<feature type="region of interest" description="Disordered" evidence="8">
    <location>
        <begin position="176"/>
        <end position="197"/>
    </location>
</feature>
<dbReference type="PANTHER" id="PTHR12289:SF41">
    <property type="entry name" value="FAILED AXON CONNECTIONS-RELATED"/>
    <property type="match status" value="1"/>
</dbReference>
<proteinExistence type="inferred from homology"/>
<feature type="domain" description="Mitochondrial outer membrane transport complex Sam37/metaxin N-terminal" evidence="9">
    <location>
        <begin position="25"/>
        <end position="153"/>
    </location>
</feature>
<keyword evidence="3" id="KW-0813">Transport</keyword>
<reference evidence="11 12" key="1">
    <citation type="journal article" date="2016" name="Mol. Biol. Evol.">
        <title>Comparative Genomics of Early-Diverging Mushroom-Forming Fungi Provides Insights into the Origins of Lignocellulose Decay Capabilities.</title>
        <authorList>
            <person name="Nagy L.G."/>
            <person name="Riley R."/>
            <person name="Tritt A."/>
            <person name="Adam C."/>
            <person name="Daum C."/>
            <person name="Floudas D."/>
            <person name="Sun H."/>
            <person name="Yadav J.S."/>
            <person name="Pangilinan J."/>
            <person name="Larsson K.H."/>
            <person name="Matsuura K."/>
            <person name="Barry K."/>
            <person name="Labutti K."/>
            <person name="Kuo R."/>
            <person name="Ohm R.A."/>
            <person name="Bhattacharya S.S."/>
            <person name="Shirouzu T."/>
            <person name="Yoshinaga Y."/>
            <person name="Martin F.M."/>
            <person name="Grigoriev I.V."/>
            <person name="Hibbett D.S."/>
        </authorList>
    </citation>
    <scope>NUCLEOTIDE SEQUENCE [LARGE SCALE GENOMIC DNA]</scope>
    <source>
        <strain evidence="11 12">CBS 109695</strain>
    </source>
</reference>
<evidence type="ECO:0000256" key="5">
    <source>
        <dbReference type="ARBA" id="ARBA00022927"/>
    </source>
</evidence>
<evidence type="ECO:0000256" key="8">
    <source>
        <dbReference type="SAM" id="MobiDB-lite"/>
    </source>
</evidence>
<evidence type="ECO:0000256" key="1">
    <source>
        <dbReference type="ARBA" id="ARBA00004294"/>
    </source>
</evidence>
<dbReference type="GO" id="GO:0001401">
    <property type="term" value="C:SAM complex"/>
    <property type="evidence" value="ECO:0007669"/>
    <property type="project" value="InterPro"/>
</dbReference>
<comment type="subcellular location">
    <subcellularLocation>
        <location evidence="1">Mitochondrion outer membrane</location>
    </subcellularLocation>
</comment>